<proteinExistence type="predicted"/>
<feature type="domain" description="N-acetyltransferase" evidence="2">
    <location>
        <begin position="49"/>
        <end position="214"/>
    </location>
</feature>
<dbReference type="Pfam" id="PF13302">
    <property type="entry name" value="Acetyltransf_3"/>
    <property type="match status" value="1"/>
</dbReference>
<accession>A0A5P0YUC6</accession>
<dbReference type="InterPro" id="IPR016181">
    <property type="entry name" value="Acyl_CoA_acyltransferase"/>
</dbReference>
<sequence>MLREPECPSFPRTRPRLSPRDPERRSTCRTPPRGARLPPVREEAPQGTVELRPHTAASLEPLLRWKNDVEIQWLSDGETRTYTREDVAATLQRWTRPSDDIVHLAINLVGRPEPIGFLHLALIERAHRRCRLGLVIGEKNMWGRGYGRQAATHAVTHAFDVLDLDRITAEVLADNPRSARLLERVGFVREGVMRESVQRDGSRVDELIYGLLRDEWTKRDA</sequence>
<protein>
    <submittedName>
        <fullName evidence="3">GNAT family N-acetyltransferase</fullName>
    </submittedName>
</protein>
<evidence type="ECO:0000256" key="1">
    <source>
        <dbReference type="SAM" id="MobiDB-lite"/>
    </source>
</evidence>
<dbReference type="SUPFAM" id="SSF55729">
    <property type="entry name" value="Acyl-CoA N-acyltransferases (Nat)"/>
    <property type="match status" value="1"/>
</dbReference>
<dbReference type="PANTHER" id="PTHR43415">
    <property type="entry name" value="SPERMIDINE N(1)-ACETYLTRANSFERASE"/>
    <property type="match status" value="1"/>
</dbReference>
<evidence type="ECO:0000259" key="2">
    <source>
        <dbReference type="PROSITE" id="PS51186"/>
    </source>
</evidence>
<reference evidence="3 4" key="1">
    <citation type="submission" date="2019-10" db="EMBL/GenBank/DDBJ databases">
        <title>Streptomyces sp. nov., a novel actinobacterium isolated from alkaline environment.</title>
        <authorList>
            <person name="Golinska P."/>
        </authorList>
    </citation>
    <scope>NUCLEOTIDE SEQUENCE [LARGE SCALE GENOMIC DNA]</scope>
    <source>
        <strain evidence="3 4">OF1</strain>
    </source>
</reference>
<feature type="region of interest" description="Disordered" evidence="1">
    <location>
        <begin position="1"/>
        <end position="53"/>
    </location>
</feature>
<evidence type="ECO:0000313" key="3">
    <source>
        <dbReference type="EMBL" id="MQS03915.1"/>
    </source>
</evidence>
<dbReference type="PANTHER" id="PTHR43415:SF3">
    <property type="entry name" value="GNAT-FAMILY ACETYLTRANSFERASE"/>
    <property type="match status" value="1"/>
</dbReference>
<dbReference type="Gene3D" id="3.40.630.30">
    <property type="match status" value="1"/>
</dbReference>
<gene>
    <name evidence="3" type="ORF">FNX44_018960</name>
</gene>
<name>A0A5P0YUC6_9ACTN</name>
<evidence type="ECO:0000313" key="4">
    <source>
        <dbReference type="Proteomes" id="UP000320857"/>
    </source>
</evidence>
<dbReference type="OrthoDB" id="9814648at2"/>
<keyword evidence="3" id="KW-0808">Transferase</keyword>
<dbReference type="PROSITE" id="PS51186">
    <property type="entry name" value="GNAT"/>
    <property type="match status" value="1"/>
</dbReference>
<comment type="caution">
    <text evidence="3">The sequence shown here is derived from an EMBL/GenBank/DDBJ whole genome shotgun (WGS) entry which is preliminary data.</text>
</comment>
<organism evidence="3 4">
    <name type="scientific">Streptomyces alkaliterrae</name>
    <dbReference type="NCBI Taxonomy" id="2213162"/>
    <lineage>
        <taxon>Bacteria</taxon>
        <taxon>Bacillati</taxon>
        <taxon>Actinomycetota</taxon>
        <taxon>Actinomycetes</taxon>
        <taxon>Kitasatosporales</taxon>
        <taxon>Streptomycetaceae</taxon>
        <taxon>Streptomyces</taxon>
    </lineage>
</organism>
<dbReference type="EMBL" id="VJYK02000217">
    <property type="protein sequence ID" value="MQS03915.1"/>
    <property type="molecule type" value="Genomic_DNA"/>
</dbReference>
<dbReference type="GO" id="GO:0016747">
    <property type="term" value="F:acyltransferase activity, transferring groups other than amino-acyl groups"/>
    <property type="evidence" value="ECO:0007669"/>
    <property type="project" value="InterPro"/>
</dbReference>
<dbReference type="InterPro" id="IPR000182">
    <property type="entry name" value="GNAT_dom"/>
</dbReference>
<keyword evidence="4" id="KW-1185">Reference proteome</keyword>
<dbReference type="AlphaFoldDB" id="A0A5P0YUC6"/>
<dbReference type="Proteomes" id="UP000320857">
    <property type="component" value="Unassembled WGS sequence"/>
</dbReference>